<proteinExistence type="predicted"/>
<sequence length="100" mass="10636">MNSAQDSYTLAEVAFPSTSALPPGRQVLLLVVSDTVEDLVWAQVEEGLPASVHRAQIVQASGCFPDLPAGSEIYFRPEHVLQDRAGGPYGRWSAPGALTA</sequence>
<reference evidence="2" key="1">
    <citation type="journal article" date="2019" name="Int. J. Syst. Evol. Microbiol.">
        <title>The Global Catalogue of Microorganisms (GCM) 10K type strain sequencing project: providing services to taxonomists for standard genome sequencing and annotation.</title>
        <authorList>
            <consortium name="The Broad Institute Genomics Platform"/>
            <consortium name="The Broad Institute Genome Sequencing Center for Infectious Disease"/>
            <person name="Wu L."/>
            <person name="Ma J."/>
        </authorList>
    </citation>
    <scope>NUCLEOTIDE SEQUENCE [LARGE SCALE GENOMIC DNA]</scope>
    <source>
        <strain evidence="2">JCM 19173</strain>
    </source>
</reference>
<dbReference type="RefSeq" id="WP_189066956.1">
    <property type="nucleotide sequence ID" value="NZ_BMPE01000001.1"/>
</dbReference>
<keyword evidence="2" id="KW-1185">Reference proteome</keyword>
<evidence type="ECO:0000313" key="2">
    <source>
        <dbReference type="Proteomes" id="UP000604341"/>
    </source>
</evidence>
<organism evidence="1 2">
    <name type="scientific">Deinococcus radiotolerans</name>
    <dbReference type="NCBI Taxonomy" id="1309407"/>
    <lineage>
        <taxon>Bacteria</taxon>
        <taxon>Thermotogati</taxon>
        <taxon>Deinococcota</taxon>
        <taxon>Deinococci</taxon>
        <taxon>Deinococcales</taxon>
        <taxon>Deinococcaceae</taxon>
        <taxon>Deinococcus</taxon>
    </lineage>
</organism>
<protein>
    <submittedName>
        <fullName evidence="1">Uncharacterized protein</fullName>
    </submittedName>
</protein>
<comment type="caution">
    <text evidence="1">The sequence shown here is derived from an EMBL/GenBank/DDBJ whole genome shotgun (WGS) entry which is preliminary data.</text>
</comment>
<name>A0ABQ2FCR8_9DEIO</name>
<dbReference type="EMBL" id="BMPE01000001">
    <property type="protein sequence ID" value="GGK85644.1"/>
    <property type="molecule type" value="Genomic_DNA"/>
</dbReference>
<dbReference type="Proteomes" id="UP000604341">
    <property type="component" value="Unassembled WGS sequence"/>
</dbReference>
<accession>A0ABQ2FCR8</accession>
<evidence type="ECO:0000313" key="1">
    <source>
        <dbReference type="EMBL" id="GGK85644.1"/>
    </source>
</evidence>
<gene>
    <name evidence="1" type="ORF">GCM10010844_00190</name>
</gene>